<keyword evidence="2" id="KW-1185">Reference proteome</keyword>
<evidence type="ECO:0000313" key="1">
    <source>
        <dbReference type="EMBL" id="KZL91464.1"/>
    </source>
</evidence>
<proteinExistence type="predicted"/>
<dbReference type="PATRIC" id="fig|1121326.3.peg.3254"/>
<accession>A0A168DTT8</accession>
<sequence>MDTIAGVSFAHIGKHTPLLLTGNNMVPSVVEEYIKSVKPIPPKDMPRPPFMHGFILGDISYITYPAQVMINKILSIDHEMMSMD</sequence>
<reference evidence="1 2" key="1">
    <citation type="submission" date="2016-04" db="EMBL/GenBank/DDBJ databases">
        <title>Genome sequence of Clostridium magnum DSM 2767.</title>
        <authorList>
            <person name="Poehlein A."/>
            <person name="Uhlig R."/>
            <person name="Fischer R."/>
            <person name="Bahl H."/>
            <person name="Daniel R."/>
        </authorList>
    </citation>
    <scope>NUCLEOTIDE SEQUENCE [LARGE SCALE GENOMIC DNA]</scope>
    <source>
        <strain evidence="1 2">DSM 2767</strain>
    </source>
</reference>
<name>A0A168DTT8_9CLOT</name>
<gene>
    <name evidence="1" type="ORF">CLMAG_32230</name>
</gene>
<dbReference type="OrthoDB" id="1399160at2"/>
<organism evidence="1 2">
    <name type="scientific">Clostridium magnum DSM 2767</name>
    <dbReference type="NCBI Taxonomy" id="1121326"/>
    <lineage>
        <taxon>Bacteria</taxon>
        <taxon>Bacillati</taxon>
        <taxon>Bacillota</taxon>
        <taxon>Clostridia</taxon>
        <taxon>Eubacteriales</taxon>
        <taxon>Clostridiaceae</taxon>
        <taxon>Clostridium</taxon>
    </lineage>
</organism>
<dbReference type="EMBL" id="LWAE01000003">
    <property type="protein sequence ID" value="KZL91464.1"/>
    <property type="molecule type" value="Genomic_DNA"/>
</dbReference>
<protein>
    <submittedName>
        <fullName evidence="1">Uncharacterized protein</fullName>
    </submittedName>
</protein>
<dbReference type="STRING" id="1121326.CLMAG_32230"/>
<dbReference type="RefSeq" id="WP_066624201.1">
    <property type="nucleotide sequence ID" value="NZ_FQXL01000005.1"/>
</dbReference>
<dbReference type="AlphaFoldDB" id="A0A168DTT8"/>
<dbReference type="Proteomes" id="UP000076603">
    <property type="component" value="Unassembled WGS sequence"/>
</dbReference>
<comment type="caution">
    <text evidence="1">The sequence shown here is derived from an EMBL/GenBank/DDBJ whole genome shotgun (WGS) entry which is preliminary data.</text>
</comment>
<evidence type="ECO:0000313" key="2">
    <source>
        <dbReference type="Proteomes" id="UP000076603"/>
    </source>
</evidence>